<organism evidence="4 5">
    <name type="scientific">Natronorubrum bangense JCM 10635</name>
    <dbReference type="NCBI Taxonomy" id="1227500"/>
    <lineage>
        <taxon>Archaea</taxon>
        <taxon>Methanobacteriati</taxon>
        <taxon>Methanobacteriota</taxon>
        <taxon>Stenosarchaea group</taxon>
        <taxon>Halobacteria</taxon>
        <taxon>Halobacteriales</taxon>
        <taxon>Natrialbaceae</taxon>
        <taxon>Natronorubrum</taxon>
    </lineage>
</organism>
<dbReference type="InterPro" id="IPR043129">
    <property type="entry name" value="ATPase_NBD"/>
</dbReference>
<dbReference type="SUPFAM" id="SSF53067">
    <property type="entry name" value="Actin-like ATPase domain"/>
    <property type="match status" value="1"/>
</dbReference>
<feature type="domain" description="Hydantoinase/oxoprolinase N-terminal" evidence="2">
    <location>
        <begin position="24"/>
        <end position="212"/>
    </location>
</feature>
<dbReference type="InterPro" id="IPR002821">
    <property type="entry name" value="Hydantoinase_A"/>
</dbReference>
<evidence type="ECO:0000313" key="5">
    <source>
        <dbReference type="Proteomes" id="UP000011690"/>
    </source>
</evidence>
<feature type="domain" description="Hydantoinase A/oxoprolinase" evidence="1">
    <location>
        <begin position="237"/>
        <end position="523"/>
    </location>
</feature>
<evidence type="ECO:0000259" key="2">
    <source>
        <dbReference type="Pfam" id="PF05378"/>
    </source>
</evidence>
<name>L9WBA2_9EURY</name>
<dbReference type="Proteomes" id="UP000011690">
    <property type="component" value="Unassembled WGS sequence"/>
</dbReference>
<dbReference type="Pfam" id="PF01968">
    <property type="entry name" value="Hydantoinase_A"/>
    <property type="match status" value="1"/>
</dbReference>
<dbReference type="GO" id="GO:0006749">
    <property type="term" value="P:glutathione metabolic process"/>
    <property type="evidence" value="ECO:0007669"/>
    <property type="project" value="TreeGrafter"/>
</dbReference>
<evidence type="ECO:0000259" key="1">
    <source>
        <dbReference type="Pfam" id="PF01968"/>
    </source>
</evidence>
<dbReference type="Pfam" id="PF05378">
    <property type="entry name" value="Hydant_A_N"/>
    <property type="match status" value="1"/>
</dbReference>
<sequence>MVLMPSMASSEDDPTTQHDAQILSIDAGGTMTDTFLMDSNGEFTVGKAKTTPDDESRGFIKSSQDALEDWGLSVEEGFPDLVSTVYSGTAMLNRLVERESEVDVGILITGGMEDTLRMGRGRQSYTGYSYSDRLHVNTHKHPEPLIPRNRIRGVRERIDVKGNTLVPLYEDDVRDGVNDLLDQGVDHIVVMFLHSYKNGEHEHRTAEIAREIIDEREAETSVMLSSEYYPTLKESERLNTVTAEAFAAEPSRDQLSHIQKAVDEQGGNVGVRVMASHGGTIDINANELARTLISGPIGGMIGANYFGQKLDYDNLVCTDIGGTSFDMGIIIDNDWQIDYSPEMARLLLSLPMVNMESVGAGTGSYVRVNPTFDKIEIGPESAGDQVGVSAVETDVETVTVTDCHVAMGWINPENFLGGDMPIDREVAEEAIKEQIADPLDMGVYEAAQGVIDILESKLRNDLEAVVTGEGYAPSNFKCLSYGGGGPVHTAGYTKDLGFDEVLIPEWAAGFSAFGCGAADYEYRYDQTTSIDIDPDLSMEEAAATAGEALTEVWKNLEQKVENEFENSNIGRDDIEFQYNILGQYQGQLNSIDIESPVGRVDSPEKLERLLDTFEEGYRRQYSEEARSPELGHTITQASVRGVRDVVKPEIPTEELQGPEPPADAYKETREAYWDGEWLDTEIYDLHALQPGNELSGPAVLEGAATTYALPPDCETRLDEHRVHHLTTTE</sequence>
<accession>L9WBA2</accession>
<dbReference type="Pfam" id="PF19278">
    <property type="entry name" value="Hydant_A_C"/>
    <property type="match status" value="1"/>
</dbReference>
<protein>
    <submittedName>
        <fullName evidence="4">5-oxoprolinase</fullName>
    </submittedName>
</protein>
<reference evidence="4 5" key="1">
    <citation type="journal article" date="2014" name="PLoS Genet.">
        <title>Phylogenetically driven sequencing of extremely halophilic archaea reveals strategies for static and dynamic osmo-response.</title>
        <authorList>
            <person name="Becker E.A."/>
            <person name="Seitzer P.M."/>
            <person name="Tritt A."/>
            <person name="Larsen D."/>
            <person name="Krusor M."/>
            <person name="Yao A.I."/>
            <person name="Wu D."/>
            <person name="Madern D."/>
            <person name="Eisen J.A."/>
            <person name="Darling A.E."/>
            <person name="Facciotti M.T."/>
        </authorList>
    </citation>
    <scope>NUCLEOTIDE SEQUENCE [LARGE SCALE GENOMIC DNA]</scope>
    <source>
        <strain evidence="4 5">JCM 10635</strain>
    </source>
</reference>
<dbReference type="AlphaFoldDB" id="L9WBA2"/>
<dbReference type="InterPro" id="IPR008040">
    <property type="entry name" value="Hydant_A_N"/>
</dbReference>
<dbReference type="InterPro" id="IPR045079">
    <property type="entry name" value="Oxoprolinase-like"/>
</dbReference>
<dbReference type="STRING" id="1227500.C494_14478"/>
<feature type="domain" description="Acetophenone carboxylase-like C-terminal" evidence="3">
    <location>
        <begin position="539"/>
        <end position="726"/>
    </location>
</feature>
<evidence type="ECO:0000313" key="4">
    <source>
        <dbReference type="EMBL" id="ELY46531.1"/>
    </source>
</evidence>
<dbReference type="PANTHER" id="PTHR11365">
    <property type="entry name" value="5-OXOPROLINASE RELATED"/>
    <property type="match status" value="1"/>
</dbReference>
<keyword evidence="5" id="KW-1185">Reference proteome</keyword>
<dbReference type="PANTHER" id="PTHR11365:SF23">
    <property type="entry name" value="HYPOTHETICAL 5-OXOPROLINASE (EUROFUNG)-RELATED"/>
    <property type="match status" value="1"/>
</dbReference>
<evidence type="ECO:0000259" key="3">
    <source>
        <dbReference type="Pfam" id="PF19278"/>
    </source>
</evidence>
<dbReference type="GO" id="GO:0017168">
    <property type="term" value="F:5-oxoprolinase (ATP-hydrolyzing) activity"/>
    <property type="evidence" value="ECO:0007669"/>
    <property type="project" value="TreeGrafter"/>
</dbReference>
<dbReference type="EMBL" id="AOHY01000040">
    <property type="protein sequence ID" value="ELY46531.1"/>
    <property type="molecule type" value="Genomic_DNA"/>
</dbReference>
<proteinExistence type="predicted"/>
<comment type="caution">
    <text evidence="4">The sequence shown here is derived from an EMBL/GenBank/DDBJ whole genome shotgun (WGS) entry which is preliminary data.</text>
</comment>
<dbReference type="eggNOG" id="arCOG01511">
    <property type="taxonomic scope" value="Archaea"/>
</dbReference>
<dbReference type="InterPro" id="IPR049517">
    <property type="entry name" value="ACX-like_C"/>
</dbReference>
<gene>
    <name evidence="4" type="ORF">C494_14478</name>
</gene>
<dbReference type="GO" id="GO:0005829">
    <property type="term" value="C:cytosol"/>
    <property type="evidence" value="ECO:0007669"/>
    <property type="project" value="TreeGrafter"/>
</dbReference>
<dbReference type="PATRIC" id="fig|1227500.6.peg.2928"/>